<feature type="chain" id="PRO_5047396393" evidence="2">
    <location>
        <begin position="19"/>
        <end position="139"/>
    </location>
</feature>
<dbReference type="EMBL" id="CALNXK010000062">
    <property type="protein sequence ID" value="CAH3139214.1"/>
    <property type="molecule type" value="Genomic_DNA"/>
</dbReference>
<name>A0ABN8PCV2_9CNID</name>
<protein>
    <submittedName>
        <fullName evidence="3">Uncharacterized protein</fullName>
    </submittedName>
</protein>
<organism evidence="3 4">
    <name type="scientific">Porites lobata</name>
    <dbReference type="NCBI Taxonomy" id="104759"/>
    <lineage>
        <taxon>Eukaryota</taxon>
        <taxon>Metazoa</taxon>
        <taxon>Cnidaria</taxon>
        <taxon>Anthozoa</taxon>
        <taxon>Hexacorallia</taxon>
        <taxon>Scleractinia</taxon>
        <taxon>Fungiina</taxon>
        <taxon>Poritidae</taxon>
        <taxon>Porites</taxon>
    </lineage>
</organism>
<dbReference type="InterPro" id="IPR013762">
    <property type="entry name" value="Integrase-like_cat_sf"/>
</dbReference>
<accession>A0ABN8PCV2</accession>
<dbReference type="InterPro" id="IPR052925">
    <property type="entry name" value="Phage_Integrase-like_Recomb"/>
</dbReference>
<gene>
    <name evidence="3" type="ORF">PLOB_00040512</name>
</gene>
<proteinExistence type="predicted"/>
<dbReference type="SUPFAM" id="SSF56349">
    <property type="entry name" value="DNA breaking-rejoining enzymes"/>
    <property type="match status" value="1"/>
</dbReference>
<dbReference type="PANTHER" id="PTHR34605:SF3">
    <property type="entry name" value="P CELL-TYPE AGGLUTINATION PROTEIN MAP4-LIKE-RELATED"/>
    <property type="match status" value="1"/>
</dbReference>
<evidence type="ECO:0000313" key="3">
    <source>
        <dbReference type="EMBL" id="CAH3139214.1"/>
    </source>
</evidence>
<evidence type="ECO:0000256" key="2">
    <source>
        <dbReference type="SAM" id="SignalP"/>
    </source>
</evidence>
<sequence>MLFGFLWFLMSWGVDLQADSLVNPPCFKVHIKCSKTDPFHMGCDIYVGRGEGSVCPIRALVNFLALRGSSEGPLFTFSDGRPLTRLQLSSTVQSILHSAGYIGSYSGHIPDHLIKTLGRWSSDAYHIYIRTPVSSIVHV</sequence>
<reference evidence="3 4" key="1">
    <citation type="submission" date="2022-05" db="EMBL/GenBank/DDBJ databases">
        <authorList>
            <consortium name="Genoscope - CEA"/>
            <person name="William W."/>
        </authorList>
    </citation>
    <scope>NUCLEOTIDE SEQUENCE [LARGE SCALE GENOMIC DNA]</scope>
</reference>
<comment type="caution">
    <text evidence="3">The sequence shown here is derived from an EMBL/GenBank/DDBJ whole genome shotgun (WGS) entry which is preliminary data.</text>
</comment>
<dbReference type="Proteomes" id="UP001159405">
    <property type="component" value="Unassembled WGS sequence"/>
</dbReference>
<keyword evidence="1" id="KW-0233">DNA recombination</keyword>
<feature type="signal peptide" evidence="2">
    <location>
        <begin position="1"/>
        <end position="18"/>
    </location>
</feature>
<evidence type="ECO:0000313" key="4">
    <source>
        <dbReference type="Proteomes" id="UP001159405"/>
    </source>
</evidence>
<dbReference type="Gene3D" id="1.10.443.10">
    <property type="entry name" value="Intergrase catalytic core"/>
    <property type="match status" value="1"/>
</dbReference>
<keyword evidence="2" id="KW-0732">Signal</keyword>
<keyword evidence="4" id="KW-1185">Reference proteome</keyword>
<dbReference type="PANTHER" id="PTHR34605">
    <property type="entry name" value="PHAGE_INTEGRASE DOMAIN-CONTAINING PROTEIN"/>
    <property type="match status" value="1"/>
</dbReference>
<dbReference type="InterPro" id="IPR011010">
    <property type="entry name" value="DNA_brk_join_enz"/>
</dbReference>
<evidence type="ECO:0000256" key="1">
    <source>
        <dbReference type="ARBA" id="ARBA00023172"/>
    </source>
</evidence>